<evidence type="ECO:0000259" key="18">
    <source>
        <dbReference type="PROSITE" id="PS50222"/>
    </source>
</evidence>
<dbReference type="EC" id="2.7.11.1" evidence="2"/>
<reference evidence="19" key="1">
    <citation type="submission" date="2022-06" db="EMBL/GenBank/DDBJ databases">
        <title>Uncovering the hologenomic basis of an extraordinary plant invasion.</title>
        <authorList>
            <person name="Bieker V.C."/>
            <person name="Martin M.D."/>
            <person name="Gilbert T."/>
            <person name="Hodgins K."/>
            <person name="Battlay P."/>
            <person name="Petersen B."/>
            <person name="Wilson J."/>
        </authorList>
    </citation>
    <scope>NUCLEOTIDE SEQUENCE</scope>
    <source>
        <strain evidence="19">AA19_3_7</strain>
        <tissue evidence="19">Leaf</tissue>
    </source>
</reference>
<comment type="catalytic activity">
    <reaction evidence="13">
        <text>L-threonyl-[protein] + ATP = O-phospho-L-threonyl-[protein] + ADP + H(+)</text>
        <dbReference type="Rhea" id="RHEA:46608"/>
        <dbReference type="Rhea" id="RHEA-COMP:11060"/>
        <dbReference type="Rhea" id="RHEA-COMP:11605"/>
        <dbReference type="ChEBI" id="CHEBI:15378"/>
        <dbReference type="ChEBI" id="CHEBI:30013"/>
        <dbReference type="ChEBI" id="CHEBI:30616"/>
        <dbReference type="ChEBI" id="CHEBI:61977"/>
        <dbReference type="ChEBI" id="CHEBI:456216"/>
        <dbReference type="EC" id="2.7.11.1"/>
    </reaction>
</comment>
<feature type="binding site" evidence="15">
    <location>
        <position position="80"/>
    </location>
    <ligand>
        <name>ATP</name>
        <dbReference type="ChEBI" id="CHEBI:30616"/>
    </ligand>
</feature>
<feature type="domain" description="EF-hand" evidence="18">
    <location>
        <begin position="202"/>
        <end position="237"/>
    </location>
</feature>
<dbReference type="Gene3D" id="1.10.238.10">
    <property type="entry name" value="EF-hand"/>
    <property type="match status" value="2"/>
</dbReference>
<feature type="compositionally biased region" description="Low complexity" evidence="16">
    <location>
        <begin position="1"/>
        <end position="13"/>
    </location>
</feature>
<evidence type="ECO:0000313" key="19">
    <source>
        <dbReference type="EMBL" id="KAI7752134.1"/>
    </source>
</evidence>
<keyword evidence="4" id="KW-0597">Phosphoprotein</keyword>
<keyword evidence="11 15" id="KW-0067">ATP-binding</keyword>
<feature type="domain" description="EF-hand" evidence="18">
    <location>
        <begin position="238"/>
        <end position="273"/>
    </location>
</feature>
<evidence type="ECO:0000256" key="10">
    <source>
        <dbReference type="ARBA" id="ARBA00022837"/>
    </source>
</evidence>
<evidence type="ECO:0000256" key="7">
    <source>
        <dbReference type="ARBA" id="ARBA00022737"/>
    </source>
</evidence>
<evidence type="ECO:0000256" key="9">
    <source>
        <dbReference type="ARBA" id="ARBA00022777"/>
    </source>
</evidence>
<comment type="similarity">
    <text evidence="1">Belongs to the protein kinase superfamily. CAMK Ser/Thr protein kinase family. CaMK subfamily.</text>
</comment>
<dbReference type="GO" id="GO:0005524">
    <property type="term" value="F:ATP binding"/>
    <property type="evidence" value="ECO:0007669"/>
    <property type="project" value="UniProtKB-UniRule"/>
</dbReference>
<evidence type="ECO:0000256" key="12">
    <source>
        <dbReference type="ARBA" id="ARBA00024334"/>
    </source>
</evidence>
<comment type="catalytic activity">
    <reaction evidence="14">
        <text>L-seryl-[protein] + ATP = O-phospho-L-seryl-[protein] + ADP + H(+)</text>
        <dbReference type="Rhea" id="RHEA:17989"/>
        <dbReference type="Rhea" id="RHEA-COMP:9863"/>
        <dbReference type="Rhea" id="RHEA-COMP:11604"/>
        <dbReference type="ChEBI" id="CHEBI:15378"/>
        <dbReference type="ChEBI" id="CHEBI:29999"/>
        <dbReference type="ChEBI" id="CHEBI:30616"/>
        <dbReference type="ChEBI" id="CHEBI:83421"/>
        <dbReference type="ChEBI" id="CHEBI:456216"/>
        <dbReference type="EC" id="2.7.11.1"/>
    </reaction>
</comment>
<dbReference type="InterPro" id="IPR011992">
    <property type="entry name" value="EF-hand-dom_pair"/>
</dbReference>
<comment type="similarity">
    <text evidence="12">Belongs to the protein kinase superfamily. Ser/Thr protein kinase family. CDPK subfamily.</text>
</comment>
<accession>A0AAD5D3M3</accession>
<dbReference type="AlphaFoldDB" id="A0AAD5D3M3"/>
<evidence type="ECO:0000256" key="15">
    <source>
        <dbReference type="PROSITE-ProRule" id="PRU10141"/>
    </source>
</evidence>
<dbReference type="FunFam" id="1.10.238.10:FF:000086">
    <property type="entry name" value="calcium-dependent protein kinase SK5"/>
    <property type="match status" value="1"/>
</dbReference>
<dbReference type="Pfam" id="PF00069">
    <property type="entry name" value="Pkinase"/>
    <property type="match status" value="1"/>
</dbReference>
<dbReference type="Gene3D" id="3.30.200.20">
    <property type="entry name" value="Phosphorylase Kinase, domain 1"/>
    <property type="match status" value="1"/>
</dbReference>
<gene>
    <name evidence="19" type="ORF">M8C21_012462</name>
</gene>
<evidence type="ECO:0000313" key="20">
    <source>
        <dbReference type="Proteomes" id="UP001206925"/>
    </source>
</evidence>
<dbReference type="CDD" id="cd00051">
    <property type="entry name" value="EFh"/>
    <property type="match status" value="2"/>
</dbReference>
<keyword evidence="8 15" id="KW-0547">Nucleotide-binding</keyword>
<evidence type="ECO:0000256" key="2">
    <source>
        <dbReference type="ARBA" id="ARBA00012513"/>
    </source>
</evidence>
<dbReference type="InterPro" id="IPR000719">
    <property type="entry name" value="Prot_kinase_dom"/>
</dbReference>
<dbReference type="GO" id="GO:0005509">
    <property type="term" value="F:calcium ion binding"/>
    <property type="evidence" value="ECO:0007669"/>
    <property type="project" value="InterPro"/>
</dbReference>
<organism evidence="19 20">
    <name type="scientific">Ambrosia artemisiifolia</name>
    <name type="common">Common ragweed</name>
    <dbReference type="NCBI Taxonomy" id="4212"/>
    <lineage>
        <taxon>Eukaryota</taxon>
        <taxon>Viridiplantae</taxon>
        <taxon>Streptophyta</taxon>
        <taxon>Embryophyta</taxon>
        <taxon>Tracheophyta</taxon>
        <taxon>Spermatophyta</taxon>
        <taxon>Magnoliopsida</taxon>
        <taxon>eudicotyledons</taxon>
        <taxon>Gunneridae</taxon>
        <taxon>Pentapetalae</taxon>
        <taxon>asterids</taxon>
        <taxon>campanulids</taxon>
        <taxon>Asterales</taxon>
        <taxon>Asteraceae</taxon>
        <taxon>Asteroideae</taxon>
        <taxon>Heliantheae alliance</taxon>
        <taxon>Heliantheae</taxon>
        <taxon>Ambrosia</taxon>
    </lineage>
</organism>
<evidence type="ECO:0000256" key="16">
    <source>
        <dbReference type="SAM" id="MobiDB-lite"/>
    </source>
</evidence>
<dbReference type="PROSITE" id="PS00107">
    <property type="entry name" value="PROTEIN_KINASE_ATP"/>
    <property type="match status" value="1"/>
</dbReference>
<evidence type="ECO:0000256" key="4">
    <source>
        <dbReference type="ARBA" id="ARBA00022553"/>
    </source>
</evidence>
<evidence type="ECO:0000259" key="17">
    <source>
        <dbReference type="PROSITE" id="PS50011"/>
    </source>
</evidence>
<name>A0AAD5D3M3_AMBAR</name>
<evidence type="ECO:0000256" key="1">
    <source>
        <dbReference type="ARBA" id="ARBA00005354"/>
    </source>
</evidence>
<evidence type="ECO:0000256" key="8">
    <source>
        <dbReference type="ARBA" id="ARBA00022741"/>
    </source>
</evidence>
<sequence>MSSSSTSTSSQSTNPSILKKPIPPQQTNSKPFWVLKQKTPVLQQLYTIGRKLGQGQFGTTHLCTEKATGVAYACKSIPKKKLICREDYEDVLKEIQIMHHLSEHPNVVRIKGTYEDALYVHIVMELCAGGELFDRIVQKGQYSEREAAKLIKTIVGVVIAERLSEEEIGGLKELFKMIDTDNSGTITFDELKEGLRRVGSELMESEIKDLMDAADIDNSGTIDYGEFIAATVHLNKLEREENLLSAFSFFDKDGSGYITIDELQQACQEMGLGDVRLDETIKEIDQDNDGQIDYGEFAAMMRKGNGGIGRRTMRSNLNLGEALGVIPPPEKQNL</sequence>
<keyword evidence="5" id="KW-0808">Transferase</keyword>
<dbReference type="InterPro" id="IPR050205">
    <property type="entry name" value="CDPK_Ser/Thr_kinases"/>
</dbReference>
<dbReference type="InterPro" id="IPR011009">
    <property type="entry name" value="Kinase-like_dom_sf"/>
</dbReference>
<evidence type="ECO:0000256" key="3">
    <source>
        <dbReference type="ARBA" id="ARBA00022527"/>
    </source>
</evidence>
<keyword evidence="20" id="KW-1185">Reference proteome</keyword>
<dbReference type="EMBL" id="JAMZMK010005747">
    <property type="protein sequence ID" value="KAI7752134.1"/>
    <property type="molecule type" value="Genomic_DNA"/>
</dbReference>
<dbReference type="Gene3D" id="1.10.510.10">
    <property type="entry name" value="Transferase(Phosphotransferase) domain 1"/>
    <property type="match status" value="1"/>
</dbReference>
<evidence type="ECO:0000256" key="5">
    <source>
        <dbReference type="ARBA" id="ARBA00022679"/>
    </source>
</evidence>
<proteinExistence type="inferred from homology"/>
<feature type="domain" description="EF-hand" evidence="18">
    <location>
        <begin position="276"/>
        <end position="307"/>
    </location>
</feature>
<dbReference type="SUPFAM" id="SSF47473">
    <property type="entry name" value="EF-hand"/>
    <property type="match status" value="1"/>
</dbReference>
<feature type="domain" description="Protein kinase" evidence="17">
    <location>
        <begin position="46"/>
        <end position="334"/>
    </location>
</feature>
<keyword evidence="6" id="KW-0479">Metal-binding</keyword>
<feature type="domain" description="EF-hand" evidence="18">
    <location>
        <begin position="166"/>
        <end position="201"/>
    </location>
</feature>
<dbReference type="SUPFAM" id="SSF56112">
    <property type="entry name" value="Protein kinase-like (PK-like)"/>
    <property type="match status" value="1"/>
</dbReference>
<keyword evidence="10" id="KW-0106">Calcium</keyword>
<dbReference type="InterPro" id="IPR018247">
    <property type="entry name" value="EF_Hand_1_Ca_BS"/>
</dbReference>
<evidence type="ECO:0000256" key="6">
    <source>
        <dbReference type="ARBA" id="ARBA00022723"/>
    </source>
</evidence>
<dbReference type="PROSITE" id="PS00018">
    <property type="entry name" value="EF_HAND_1"/>
    <property type="match status" value="4"/>
</dbReference>
<dbReference type="SMART" id="SM00054">
    <property type="entry name" value="EFh"/>
    <property type="match status" value="4"/>
</dbReference>
<keyword evidence="7" id="KW-0677">Repeat</keyword>
<protein>
    <recommendedName>
        <fullName evidence="2">non-specific serine/threonine protein kinase</fullName>
        <ecNumber evidence="2">2.7.11.1</ecNumber>
    </recommendedName>
</protein>
<comment type="caution">
    <text evidence="19">The sequence shown here is derived from an EMBL/GenBank/DDBJ whole genome shotgun (WGS) entry which is preliminary data.</text>
</comment>
<evidence type="ECO:0000256" key="13">
    <source>
        <dbReference type="ARBA" id="ARBA00047899"/>
    </source>
</evidence>
<dbReference type="Pfam" id="PF13499">
    <property type="entry name" value="EF-hand_7"/>
    <property type="match status" value="2"/>
</dbReference>
<dbReference type="GO" id="GO:0004674">
    <property type="term" value="F:protein serine/threonine kinase activity"/>
    <property type="evidence" value="ECO:0007669"/>
    <property type="project" value="UniProtKB-KW"/>
</dbReference>
<keyword evidence="3" id="KW-0723">Serine/threonine-protein kinase</keyword>
<dbReference type="FunFam" id="1.10.238.10:FF:000291">
    <property type="entry name" value="Calcium-dependent protein kinase SK5"/>
    <property type="match status" value="1"/>
</dbReference>
<evidence type="ECO:0000256" key="14">
    <source>
        <dbReference type="ARBA" id="ARBA00048679"/>
    </source>
</evidence>
<dbReference type="PROSITE" id="PS50222">
    <property type="entry name" value="EF_HAND_2"/>
    <property type="match status" value="4"/>
</dbReference>
<keyword evidence="9" id="KW-0418">Kinase</keyword>
<evidence type="ECO:0000256" key="11">
    <source>
        <dbReference type="ARBA" id="ARBA00022840"/>
    </source>
</evidence>
<dbReference type="PANTHER" id="PTHR24349">
    <property type="entry name" value="SERINE/THREONINE-PROTEIN KINASE"/>
    <property type="match status" value="1"/>
</dbReference>
<dbReference type="InterPro" id="IPR002048">
    <property type="entry name" value="EF_hand_dom"/>
</dbReference>
<dbReference type="FunFam" id="3.30.200.20:FF:000004">
    <property type="entry name" value="Calcium-dependent protein kinase 1"/>
    <property type="match status" value="1"/>
</dbReference>
<feature type="region of interest" description="Disordered" evidence="16">
    <location>
        <begin position="1"/>
        <end position="25"/>
    </location>
</feature>
<dbReference type="InterPro" id="IPR017441">
    <property type="entry name" value="Protein_kinase_ATP_BS"/>
</dbReference>
<dbReference type="Proteomes" id="UP001206925">
    <property type="component" value="Unassembled WGS sequence"/>
</dbReference>
<dbReference type="PROSITE" id="PS50011">
    <property type="entry name" value="PROTEIN_KINASE_DOM"/>
    <property type="match status" value="1"/>
</dbReference>